<gene>
    <name evidence="2" type="ORF">FVW20_16010</name>
</gene>
<organism evidence="2 3">
    <name type="scientific">Nitratidesulfovibrio oxamicus</name>
    <dbReference type="NCBI Taxonomy" id="32016"/>
    <lineage>
        <taxon>Bacteria</taxon>
        <taxon>Pseudomonadati</taxon>
        <taxon>Thermodesulfobacteriota</taxon>
        <taxon>Desulfovibrionia</taxon>
        <taxon>Desulfovibrionales</taxon>
        <taxon>Desulfovibrionaceae</taxon>
        <taxon>Nitratidesulfovibrio</taxon>
    </lineage>
</organism>
<evidence type="ECO:0000313" key="2">
    <source>
        <dbReference type="EMBL" id="MBG3878473.1"/>
    </source>
</evidence>
<feature type="compositionally biased region" description="Basic and acidic residues" evidence="1">
    <location>
        <begin position="57"/>
        <end position="66"/>
    </location>
</feature>
<keyword evidence="3" id="KW-1185">Reference proteome</keyword>
<reference evidence="2 3" key="1">
    <citation type="submission" date="2019-08" db="EMBL/GenBank/DDBJ databases">
        <authorList>
            <person name="Luo N."/>
        </authorList>
    </citation>
    <scope>NUCLEOTIDE SEQUENCE [LARGE SCALE GENOMIC DNA]</scope>
    <source>
        <strain evidence="2 3">NCIMB 9442</strain>
    </source>
</reference>
<proteinExistence type="predicted"/>
<accession>A0ABS0J9R1</accession>
<feature type="compositionally biased region" description="Basic and acidic residues" evidence="1">
    <location>
        <begin position="22"/>
        <end position="36"/>
    </location>
</feature>
<evidence type="ECO:0008006" key="4">
    <source>
        <dbReference type="Google" id="ProtNLM"/>
    </source>
</evidence>
<feature type="region of interest" description="Disordered" evidence="1">
    <location>
        <begin position="20"/>
        <end position="89"/>
    </location>
</feature>
<evidence type="ECO:0000256" key="1">
    <source>
        <dbReference type="SAM" id="MobiDB-lite"/>
    </source>
</evidence>
<evidence type="ECO:0000313" key="3">
    <source>
        <dbReference type="Proteomes" id="UP001194469"/>
    </source>
</evidence>
<protein>
    <recommendedName>
        <fullName evidence="4">Secreted protein</fullName>
    </recommendedName>
</protein>
<sequence length="121" mass="13228">MAISPCAKLYIWLLSFHHHRGTPREQRHPGRADGRSRGRWCPASTEHGKPQALGSGKARDGREWAQDRNPLAEEEPCRTALSTTANSTSPTGCGIWTATWSATGANWRGRSAPNANGAPRR</sequence>
<dbReference type="EMBL" id="VRYY01000592">
    <property type="protein sequence ID" value="MBG3878473.1"/>
    <property type="molecule type" value="Genomic_DNA"/>
</dbReference>
<name>A0ABS0J9R1_9BACT</name>
<feature type="compositionally biased region" description="Polar residues" evidence="1">
    <location>
        <begin position="80"/>
        <end position="89"/>
    </location>
</feature>
<dbReference type="Proteomes" id="UP001194469">
    <property type="component" value="Unassembled WGS sequence"/>
</dbReference>
<comment type="caution">
    <text evidence="2">The sequence shown here is derived from an EMBL/GenBank/DDBJ whole genome shotgun (WGS) entry which is preliminary data.</text>
</comment>